<dbReference type="Pfam" id="PF14027">
    <property type="entry name" value="Questin_oxidase"/>
    <property type="match status" value="1"/>
</dbReference>
<dbReference type="EMBL" id="NKHZ01000025">
    <property type="protein sequence ID" value="PNS20559.1"/>
    <property type="molecule type" value="Genomic_DNA"/>
</dbReference>
<sequence length="469" mass="52285">MAPNTAISISHEAAHQTSFAVSSITAESAASVSELLTKNHREHHIYFNDKGFHNHIVHHLLTLLALGATPDEIRRAYDGNAHYQRDVYPIHERVLQDLSDQEIFRSCLYKEEHYTDYLAFFTTELDKKGIPAVVNEYLFSRTPLADNMLARLFGGVVHPLLHLGFALETMSSPLVAESLAMTAVHSDFLLPTFLAAESAPAPTPPKTLHQLLQDVHSERLFATTARTRPSLNLVDGITTHLPDLTTNLLSQYRLPSPTLPDLPSAIAEQHSTLANLCFTSQHPSLSKRPKLDFFLIHALNASFFSPVFDHLPWLRPEDKIRLWEWKGRHDALLYAGVYAPTPVPGLIQGYQPLARHATWSGVFASARKWGDDGHCAKVVRALAAGEKMCGGFEGEEWCTVKAGDWLRYAGVVVESMGGEEGDWVRFAGDDGAWEGVLGREEWEGCGREVRRIGNAEAARKRLEGMRTER</sequence>
<protein>
    <submittedName>
        <fullName evidence="2">Oxidoreductase</fullName>
    </submittedName>
</protein>
<organism evidence="2 3">
    <name type="scientific">Sphaceloma murrayae</name>
    <dbReference type="NCBI Taxonomy" id="2082308"/>
    <lineage>
        <taxon>Eukaryota</taxon>
        <taxon>Fungi</taxon>
        <taxon>Dikarya</taxon>
        <taxon>Ascomycota</taxon>
        <taxon>Pezizomycotina</taxon>
        <taxon>Dothideomycetes</taxon>
        <taxon>Dothideomycetidae</taxon>
        <taxon>Myriangiales</taxon>
        <taxon>Elsinoaceae</taxon>
        <taxon>Sphaceloma</taxon>
    </lineage>
</organism>
<accession>A0A2K1QZU1</accession>
<dbReference type="AlphaFoldDB" id="A0A2K1QZU1"/>
<dbReference type="STRING" id="2082308.A0A2K1QZU1"/>
<name>A0A2K1QZU1_9PEZI</name>
<reference evidence="2 3" key="1">
    <citation type="submission" date="2017-06" db="EMBL/GenBank/DDBJ databases">
        <title>Draft genome sequence of a variant of Elsinoe murrayae.</title>
        <authorList>
            <person name="Cheng Q."/>
        </authorList>
    </citation>
    <scope>NUCLEOTIDE SEQUENCE [LARGE SCALE GENOMIC DNA]</scope>
    <source>
        <strain evidence="2 3">CQ-2017a</strain>
    </source>
</reference>
<dbReference type="GO" id="GO:0016491">
    <property type="term" value="F:oxidoreductase activity"/>
    <property type="evidence" value="ECO:0007669"/>
    <property type="project" value="UniProtKB-KW"/>
</dbReference>
<evidence type="ECO:0000313" key="2">
    <source>
        <dbReference type="EMBL" id="PNS20559.1"/>
    </source>
</evidence>
<keyword evidence="3" id="KW-1185">Reference proteome</keyword>
<dbReference type="InterPro" id="IPR025337">
    <property type="entry name" value="Questin_oxidase-like"/>
</dbReference>
<evidence type="ECO:0000256" key="1">
    <source>
        <dbReference type="ARBA" id="ARBA00023002"/>
    </source>
</evidence>
<proteinExistence type="predicted"/>
<evidence type="ECO:0000313" key="3">
    <source>
        <dbReference type="Proteomes" id="UP000243797"/>
    </source>
</evidence>
<keyword evidence="1" id="KW-0560">Oxidoreductase</keyword>
<dbReference type="PANTHER" id="PTHR35870:SF1">
    <property type="entry name" value="PROTEIN, PUTATIVE (AFU_ORTHOLOGUE AFUA_5G03330)-RELATED"/>
    <property type="match status" value="1"/>
</dbReference>
<dbReference type="InParanoid" id="A0A2K1QZU1"/>
<gene>
    <name evidence="2" type="ORF">CAC42_6009</name>
</gene>
<comment type="caution">
    <text evidence="2">The sequence shown here is derived from an EMBL/GenBank/DDBJ whole genome shotgun (WGS) entry which is preliminary data.</text>
</comment>
<dbReference type="PANTHER" id="PTHR35870">
    <property type="entry name" value="PROTEIN, PUTATIVE (AFU_ORTHOLOGUE AFUA_5G03330)-RELATED"/>
    <property type="match status" value="1"/>
</dbReference>
<dbReference type="OrthoDB" id="10004862at2759"/>
<dbReference type="Proteomes" id="UP000243797">
    <property type="component" value="Unassembled WGS sequence"/>
</dbReference>